<evidence type="ECO:0000313" key="1">
    <source>
        <dbReference type="EMBL" id="HGM06841.1"/>
    </source>
</evidence>
<reference evidence="1" key="1">
    <citation type="journal article" date="2020" name="mSystems">
        <title>Genome- and Community-Level Interaction Insights into Carbon Utilization and Element Cycling Functions of Hydrothermarchaeota in Hydrothermal Sediment.</title>
        <authorList>
            <person name="Zhou Z."/>
            <person name="Liu Y."/>
            <person name="Xu W."/>
            <person name="Pan J."/>
            <person name="Luo Z.H."/>
            <person name="Li M."/>
        </authorList>
    </citation>
    <scope>NUCLEOTIDE SEQUENCE [LARGE SCALE GENOMIC DNA]</scope>
    <source>
        <strain evidence="1">SpSt-658</strain>
    </source>
</reference>
<dbReference type="AlphaFoldDB" id="A0A7C4D038"/>
<protein>
    <submittedName>
        <fullName evidence="1">Uncharacterized protein</fullName>
    </submittedName>
</protein>
<accession>A0A7C4D038</accession>
<organism evidence="1">
    <name type="scientific">Ignisphaera aggregans</name>
    <dbReference type="NCBI Taxonomy" id="334771"/>
    <lineage>
        <taxon>Archaea</taxon>
        <taxon>Thermoproteota</taxon>
        <taxon>Thermoprotei</taxon>
        <taxon>Desulfurococcales</taxon>
        <taxon>Desulfurococcaceae</taxon>
        <taxon>Ignisphaera</taxon>
    </lineage>
</organism>
<proteinExistence type="predicted"/>
<name>A0A7C4D038_9CREN</name>
<dbReference type="EMBL" id="DTCA01000014">
    <property type="protein sequence ID" value="HGM06841.1"/>
    <property type="molecule type" value="Genomic_DNA"/>
</dbReference>
<gene>
    <name evidence="1" type="ORF">ENU31_00325</name>
</gene>
<comment type="caution">
    <text evidence="1">The sequence shown here is derived from an EMBL/GenBank/DDBJ whole genome shotgun (WGS) entry which is preliminary data.</text>
</comment>
<sequence length="59" mass="6527">MANHASRLVLKLKPACLGFYGYGGLDIMLECESPNISNVILAIRRIFQECSLLLIWGSS</sequence>